<comment type="caution">
    <text evidence="2">The sequence shown here is derived from an EMBL/GenBank/DDBJ whole genome shotgun (WGS) entry which is preliminary data.</text>
</comment>
<organism evidence="2 3">
    <name type="scientific">Segatella cerevisiae</name>
    <dbReference type="NCBI Taxonomy" id="2053716"/>
    <lineage>
        <taxon>Bacteria</taxon>
        <taxon>Pseudomonadati</taxon>
        <taxon>Bacteroidota</taxon>
        <taxon>Bacteroidia</taxon>
        <taxon>Bacteroidales</taxon>
        <taxon>Prevotellaceae</taxon>
        <taxon>Segatella</taxon>
    </lineage>
</organism>
<sequence length="74" mass="7929">MKRSLFVLGFCLLGLFASAQPVETAQKEVKNPKEYYAGHKKGNKKAKATKCVKGCKGGKACTCKKATGKACNCK</sequence>
<keyword evidence="3" id="KW-1185">Reference proteome</keyword>
<proteinExistence type="predicted"/>
<evidence type="ECO:0000313" key="3">
    <source>
        <dbReference type="Proteomes" id="UP001204015"/>
    </source>
</evidence>
<dbReference type="Proteomes" id="UP001204015">
    <property type="component" value="Unassembled WGS sequence"/>
</dbReference>
<evidence type="ECO:0000256" key="1">
    <source>
        <dbReference type="SAM" id="SignalP"/>
    </source>
</evidence>
<accession>A0ABT1C0J3</accession>
<dbReference type="EMBL" id="JAMXLY010000040">
    <property type="protein sequence ID" value="MCO6026128.1"/>
    <property type="molecule type" value="Genomic_DNA"/>
</dbReference>
<name>A0ABT1C0J3_9BACT</name>
<feature type="signal peptide" evidence="1">
    <location>
        <begin position="1"/>
        <end position="19"/>
    </location>
</feature>
<keyword evidence="1" id="KW-0732">Signal</keyword>
<reference evidence="2 3" key="1">
    <citation type="submission" date="2022-06" db="EMBL/GenBank/DDBJ databases">
        <title>A taxonomic note on the genus Prevotella: Description of four novel genera and emended description of the genera Hallella and Xylanibacter.</title>
        <authorList>
            <person name="Hitch T.C.A."/>
        </authorList>
    </citation>
    <scope>NUCLEOTIDE SEQUENCE [LARGE SCALE GENOMIC DNA]</scope>
    <source>
        <strain evidence="2 3">DSM 100619</strain>
    </source>
</reference>
<protein>
    <submittedName>
        <fullName evidence="2">Uncharacterized protein</fullName>
    </submittedName>
</protein>
<gene>
    <name evidence="2" type="ORF">NG821_09800</name>
</gene>
<dbReference type="RefSeq" id="WP_252761485.1">
    <property type="nucleotide sequence ID" value="NZ_JAMXLY010000040.1"/>
</dbReference>
<feature type="chain" id="PRO_5046741606" evidence="1">
    <location>
        <begin position="20"/>
        <end position="74"/>
    </location>
</feature>
<evidence type="ECO:0000313" key="2">
    <source>
        <dbReference type="EMBL" id="MCO6026128.1"/>
    </source>
</evidence>